<dbReference type="InterPro" id="IPR005467">
    <property type="entry name" value="His_kinase_dom"/>
</dbReference>
<dbReference type="InterPro" id="IPR003594">
    <property type="entry name" value="HATPase_dom"/>
</dbReference>
<comment type="subcellular location">
    <subcellularLocation>
        <location evidence="2">Membrane</location>
    </subcellularLocation>
</comment>
<dbReference type="InterPro" id="IPR003660">
    <property type="entry name" value="HAMP_dom"/>
</dbReference>
<keyword evidence="10 11" id="KW-0472">Membrane</keyword>
<feature type="domain" description="HAMP" evidence="13">
    <location>
        <begin position="187"/>
        <end position="243"/>
    </location>
</feature>
<protein>
    <recommendedName>
        <fullName evidence="3">histidine kinase</fullName>
        <ecNumber evidence="3">2.7.13.3</ecNumber>
    </recommendedName>
</protein>
<reference evidence="14" key="1">
    <citation type="submission" date="2019-11" db="EMBL/GenBank/DDBJ databases">
        <authorList>
            <person name="Feng L."/>
        </authorList>
    </citation>
    <scope>NUCLEOTIDE SEQUENCE</scope>
    <source>
        <strain evidence="14">VparvulaLFYP99</strain>
    </source>
</reference>
<dbReference type="GO" id="GO:0000155">
    <property type="term" value="F:phosphorelay sensor kinase activity"/>
    <property type="evidence" value="ECO:0007669"/>
    <property type="project" value="InterPro"/>
</dbReference>
<dbReference type="Gene3D" id="1.10.287.130">
    <property type="match status" value="1"/>
</dbReference>
<keyword evidence="6 11" id="KW-0812">Transmembrane</keyword>
<dbReference type="Pfam" id="PF00512">
    <property type="entry name" value="HisKA"/>
    <property type="match status" value="1"/>
</dbReference>
<dbReference type="FunFam" id="1.10.287.130:FF:000001">
    <property type="entry name" value="Two-component sensor histidine kinase"/>
    <property type="match status" value="1"/>
</dbReference>
<evidence type="ECO:0000256" key="11">
    <source>
        <dbReference type="SAM" id="Phobius"/>
    </source>
</evidence>
<dbReference type="SMART" id="SM00388">
    <property type="entry name" value="HisKA"/>
    <property type="match status" value="1"/>
</dbReference>
<dbReference type="Pfam" id="PF02518">
    <property type="entry name" value="HATPase_c"/>
    <property type="match status" value="1"/>
</dbReference>
<evidence type="ECO:0000256" key="10">
    <source>
        <dbReference type="ARBA" id="ARBA00023136"/>
    </source>
</evidence>
<dbReference type="PANTHER" id="PTHR45436">
    <property type="entry name" value="SENSOR HISTIDINE KINASE YKOH"/>
    <property type="match status" value="1"/>
</dbReference>
<evidence type="ECO:0000256" key="2">
    <source>
        <dbReference type="ARBA" id="ARBA00004370"/>
    </source>
</evidence>
<evidence type="ECO:0000256" key="6">
    <source>
        <dbReference type="ARBA" id="ARBA00022692"/>
    </source>
</evidence>
<dbReference type="Gene3D" id="3.30.565.10">
    <property type="entry name" value="Histidine kinase-like ATPase, C-terminal domain"/>
    <property type="match status" value="1"/>
</dbReference>
<accession>A0A6N3BHN6</accession>
<evidence type="ECO:0000259" key="13">
    <source>
        <dbReference type="PROSITE" id="PS50885"/>
    </source>
</evidence>
<evidence type="ECO:0000256" key="9">
    <source>
        <dbReference type="ARBA" id="ARBA00023012"/>
    </source>
</evidence>
<proteinExistence type="predicted"/>
<dbReference type="SMART" id="SM00387">
    <property type="entry name" value="HATPase_c"/>
    <property type="match status" value="1"/>
</dbReference>
<dbReference type="SMART" id="SM00304">
    <property type="entry name" value="HAMP"/>
    <property type="match status" value="1"/>
</dbReference>
<dbReference type="InterPro" id="IPR050428">
    <property type="entry name" value="TCS_sensor_his_kinase"/>
</dbReference>
<evidence type="ECO:0000256" key="3">
    <source>
        <dbReference type="ARBA" id="ARBA00012438"/>
    </source>
</evidence>
<evidence type="ECO:0000259" key="12">
    <source>
        <dbReference type="PROSITE" id="PS50109"/>
    </source>
</evidence>
<name>A0A6N3BHN6_VEIPA</name>
<keyword evidence="5 14" id="KW-0808">Transferase</keyword>
<organism evidence="14">
    <name type="scientific">Veillonella parvula</name>
    <name type="common">Staphylococcus parvulus</name>
    <dbReference type="NCBI Taxonomy" id="29466"/>
    <lineage>
        <taxon>Bacteria</taxon>
        <taxon>Bacillati</taxon>
        <taxon>Bacillota</taxon>
        <taxon>Negativicutes</taxon>
        <taxon>Veillonellales</taxon>
        <taxon>Veillonellaceae</taxon>
        <taxon>Veillonella</taxon>
    </lineage>
</organism>
<dbReference type="SUPFAM" id="SSF55874">
    <property type="entry name" value="ATPase domain of HSP90 chaperone/DNA topoisomerase II/histidine kinase"/>
    <property type="match status" value="1"/>
</dbReference>
<dbReference type="InterPro" id="IPR003661">
    <property type="entry name" value="HisK_dim/P_dom"/>
</dbReference>
<evidence type="ECO:0000256" key="8">
    <source>
        <dbReference type="ARBA" id="ARBA00022989"/>
    </source>
</evidence>
<feature type="domain" description="Histidine kinase" evidence="12">
    <location>
        <begin position="251"/>
        <end position="468"/>
    </location>
</feature>
<dbReference type="InterPro" id="IPR036890">
    <property type="entry name" value="HATPase_C_sf"/>
</dbReference>
<dbReference type="CDD" id="cd06225">
    <property type="entry name" value="HAMP"/>
    <property type="match status" value="1"/>
</dbReference>
<feature type="transmembrane region" description="Helical" evidence="11">
    <location>
        <begin position="34"/>
        <end position="56"/>
    </location>
</feature>
<evidence type="ECO:0000256" key="4">
    <source>
        <dbReference type="ARBA" id="ARBA00022553"/>
    </source>
</evidence>
<keyword evidence="8 11" id="KW-1133">Transmembrane helix</keyword>
<sequence>MSSKQKTNDPHRDLDTMSGAATDLFNRLPLTFKIMSWYTIFLLIILMVASAWIYAYTHESDNKEVRERLQQQAMIMATDIRKFKPYQDNTFFFVSTQDGYIIKGALPDGFPNQTILSLGQVGEIAAGDDTFYYYDTPVNEPNYRGILRAVTKVKTASKKTENLLYSLLLGNIIFLLISSLGGYLFIKKGLKPVRTLTKTAKVIGKNNDLSRRIDIPARTARDEIYELTTTFNRMISGLEDSSNRERQFSSDVSHELRTPIAVIKAESEFALKYGRTEADLREGLTHILEQAKFMTNLVSQLLDVARLENAQGLSFAPVNVSLMLSNMVHDYTRLCTENTDKQITITSHIEPNLHMNAHEVSLRRAITNLVDNAIKFTNSTIDISANLVGRDLVITVTDNGIGIEPEALDHIWDRMYQTEQSRNKKSNHGIGLGLYFVNKVINLHHGTVTATSEPQVKTTFTVRLPYNTREE</sequence>
<evidence type="ECO:0000256" key="5">
    <source>
        <dbReference type="ARBA" id="ARBA00022679"/>
    </source>
</evidence>
<dbReference type="EMBL" id="CACRUG010000006">
    <property type="protein sequence ID" value="VYU02059.1"/>
    <property type="molecule type" value="Genomic_DNA"/>
</dbReference>
<dbReference type="GO" id="GO:0005886">
    <property type="term" value="C:plasma membrane"/>
    <property type="evidence" value="ECO:0007669"/>
    <property type="project" value="TreeGrafter"/>
</dbReference>
<dbReference type="PROSITE" id="PS50885">
    <property type="entry name" value="HAMP"/>
    <property type="match status" value="1"/>
</dbReference>
<dbReference type="PRINTS" id="PR00344">
    <property type="entry name" value="BCTRLSENSOR"/>
</dbReference>
<dbReference type="PROSITE" id="PS50109">
    <property type="entry name" value="HIS_KIN"/>
    <property type="match status" value="1"/>
</dbReference>
<dbReference type="PANTHER" id="PTHR45436:SF5">
    <property type="entry name" value="SENSOR HISTIDINE KINASE TRCS"/>
    <property type="match status" value="1"/>
</dbReference>
<dbReference type="Gene3D" id="6.10.340.10">
    <property type="match status" value="1"/>
</dbReference>
<dbReference type="Pfam" id="PF00672">
    <property type="entry name" value="HAMP"/>
    <property type="match status" value="1"/>
</dbReference>
<keyword evidence="7 14" id="KW-0418">Kinase</keyword>
<evidence type="ECO:0000256" key="7">
    <source>
        <dbReference type="ARBA" id="ARBA00022777"/>
    </source>
</evidence>
<evidence type="ECO:0000313" key="14">
    <source>
        <dbReference type="EMBL" id="VYU02059.1"/>
    </source>
</evidence>
<feature type="transmembrane region" description="Helical" evidence="11">
    <location>
        <begin position="163"/>
        <end position="186"/>
    </location>
</feature>
<keyword evidence="9" id="KW-0902">Two-component regulatory system</keyword>
<dbReference type="InterPro" id="IPR036097">
    <property type="entry name" value="HisK_dim/P_sf"/>
</dbReference>
<keyword evidence="4" id="KW-0597">Phosphoprotein</keyword>
<dbReference type="SUPFAM" id="SSF47384">
    <property type="entry name" value="Homodimeric domain of signal transducing histidine kinase"/>
    <property type="match status" value="1"/>
</dbReference>
<evidence type="ECO:0000256" key="1">
    <source>
        <dbReference type="ARBA" id="ARBA00000085"/>
    </source>
</evidence>
<dbReference type="AlphaFoldDB" id="A0A6N3BHN6"/>
<dbReference type="RefSeq" id="WP_278457790.1">
    <property type="nucleotide sequence ID" value="NZ_CACRUG010000006.1"/>
</dbReference>
<dbReference type="CDD" id="cd00082">
    <property type="entry name" value="HisKA"/>
    <property type="match status" value="1"/>
</dbReference>
<gene>
    <name evidence="14" type="primary">cusS</name>
    <name evidence="14" type="ORF">VPLFYP99_01772</name>
</gene>
<comment type="catalytic activity">
    <reaction evidence="1">
        <text>ATP + protein L-histidine = ADP + protein N-phospho-L-histidine.</text>
        <dbReference type="EC" id="2.7.13.3"/>
    </reaction>
</comment>
<dbReference type="InterPro" id="IPR004358">
    <property type="entry name" value="Sig_transdc_His_kin-like_C"/>
</dbReference>
<dbReference type="EC" id="2.7.13.3" evidence="3"/>